<dbReference type="Gene3D" id="3.40.50.2000">
    <property type="entry name" value="Glycogen Phosphorylase B"/>
    <property type="match status" value="2"/>
</dbReference>
<dbReference type="EMBL" id="JAMPKK010000001">
    <property type="protein sequence ID" value="MEP0862906.1"/>
    <property type="molecule type" value="Genomic_DNA"/>
</dbReference>
<keyword evidence="1" id="KW-0808">Transferase</keyword>
<dbReference type="RefSeq" id="WP_190424207.1">
    <property type="nucleotide sequence ID" value="NZ_JAMPKK010000001.1"/>
</dbReference>
<dbReference type="SUPFAM" id="SSF53756">
    <property type="entry name" value="UDP-Glycosyltransferase/glycogen phosphorylase"/>
    <property type="match status" value="1"/>
</dbReference>
<organism evidence="2 3">
    <name type="scientific">Funiculus sociatus GB2-A5</name>
    <dbReference type="NCBI Taxonomy" id="2933946"/>
    <lineage>
        <taxon>Bacteria</taxon>
        <taxon>Bacillati</taxon>
        <taxon>Cyanobacteriota</taxon>
        <taxon>Cyanophyceae</taxon>
        <taxon>Coleofasciculales</taxon>
        <taxon>Coleofasciculaceae</taxon>
        <taxon>Funiculus</taxon>
    </lineage>
</organism>
<dbReference type="Pfam" id="PF13692">
    <property type="entry name" value="Glyco_trans_1_4"/>
    <property type="match status" value="1"/>
</dbReference>
<reference evidence="2 3" key="1">
    <citation type="submission" date="2022-04" db="EMBL/GenBank/DDBJ databases">
        <title>Positive selection, recombination, and allopatry shape intraspecific diversity of widespread and dominant cyanobacteria.</title>
        <authorList>
            <person name="Wei J."/>
            <person name="Shu W."/>
            <person name="Hu C."/>
        </authorList>
    </citation>
    <scope>NUCLEOTIDE SEQUENCE [LARGE SCALE GENOMIC DNA]</scope>
    <source>
        <strain evidence="2 3">GB2-A5</strain>
    </source>
</reference>
<gene>
    <name evidence="2" type="ORF">NDI37_00225</name>
</gene>
<comment type="caution">
    <text evidence="2">The sequence shown here is derived from an EMBL/GenBank/DDBJ whole genome shotgun (WGS) entry which is preliminary data.</text>
</comment>
<dbReference type="PANTHER" id="PTHR46401">
    <property type="entry name" value="GLYCOSYLTRANSFERASE WBBK-RELATED"/>
    <property type="match status" value="1"/>
</dbReference>
<dbReference type="PANTHER" id="PTHR46401:SF2">
    <property type="entry name" value="GLYCOSYLTRANSFERASE WBBK-RELATED"/>
    <property type="match status" value="1"/>
</dbReference>
<evidence type="ECO:0000256" key="1">
    <source>
        <dbReference type="ARBA" id="ARBA00022679"/>
    </source>
</evidence>
<evidence type="ECO:0000313" key="2">
    <source>
        <dbReference type="EMBL" id="MEP0862906.1"/>
    </source>
</evidence>
<keyword evidence="3" id="KW-1185">Reference proteome</keyword>
<evidence type="ECO:0000313" key="3">
    <source>
        <dbReference type="Proteomes" id="UP001442494"/>
    </source>
</evidence>
<name>A0ABV0JHM1_9CYAN</name>
<accession>A0ABV0JHM1</accession>
<dbReference type="Proteomes" id="UP001442494">
    <property type="component" value="Unassembled WGS sequence"/>
</dbReference>
<protein>
    <submittedName>
        <fullName evidence="2">Glycosyltransferase family 4 protein</fullName>
    </submittedName>
</protein>
<dbReference type="CDD" id="cd03801">
    <property type="entry name" value="GT4_PimA-like"/>
    <property type="match status" value="1"/>
</dbReference>
<sequence>MKIAFATHYDILNRHTWHRKMIGHCGTNYYKALALAKQCESLEYIGPLKENYSPIYKYIFKTKNRWHKHFTKQVYQPWAEKIVNQSYASQIYQKLLDINPHIVLCPDINLASYLECKQPVIVWTDSSYAGLMNFYPDQTNLCKDTLEQLIAMDKLTYDKCSYAIFSSDWAAQKVIDIYQVDPSKVKVIPSGANVECNRTLEDIKEIVDARPSNQCKLLFLGVDWYRKGGDIALEVASELQKTGLNVELTIVGCQPFQNDSYPYFVVNPGFINKSTEEGLNKINKLIAESHFIIVPSRAEAYGNVFCEANSFGVPCISTNVGGIPTIIKDTLNGKVFSLNASISDYCNYIYNIFLTYSEYKKLALSSFNEYQNRLNWTVATQTAKELFMDLI</sequence>
<proteinExistence type="predicted"/>